<sequence length="237" mass="25985">MWRISAFIVAASILVIPKPSSGTDFGCGIEFMSDAEREQALNFHNQLRSEVALGNVLQYVDYDDYYGPASNMYKLAWNCSLEQKIHDAIQGCQSDPSTTIPAEFGLNFKHFASGSAIPSDLLSTTLAEWREQYVPIEPTNTVEPNMLEFANVMPMRDGMRCHFKVYFRSLKAGEEMFTDGNPCATNADCTTYTPSVCNSAQGLCDVNVVTATTTPPSVHPNPGNDLGSVFLAARNSV</sequence>
<evidence type="ECO:0000313" key="4">
    <source>
        <dbReference type="Proteomes" id="UP000050761"/>
    </source>
</evidence>
<dbReference type="CDD" id="cd05380">
    <property type="entry name" value="CAP_euk"/>
    <property type="match status" value="1"/>
</dbReference>
<proteinExistence type="predicted"/>
<dbReference type="OrthoDB" id="5873663at2759"/>
<evidence type="ECO:0000313" key="5">
    <source>
        <dbReference type="WBParaSite" id="HPBE_0000984601-mRNA-1"/>
    </source>
</evidence>
<evidence type="ECO:0000256" key="1">
    <source>
        <dbReference type="SAM" id="SignalP"/>
    </source>
</evidence>
<accession>A0A183FQ65</accession>
<keyword evidence="4" id="KW-1185">Reference proteome</keyword>
<feature type="signal peptide" evidence="1">
    <location>
        <begin position="1"/>
        <end position="22"/>
    </location>
</feature>
<gene>
    <name evidence="3" type="ORF">HPBE_LOCUS9847</name>
</gene>
<accession>A0A3P8CCC0</accession>
<reference evidence="5" key="2">
    <citation type="submission" date="2019-09" db="UniProtKB">
        <authorList>
            <consortium name="WormBaseParasite"/>
        </authorList>
    </citation>
    <scope>IDENTIFICATION</scope>
</reference>
<evidence type="ECO:0000259" key="2">
    <source>
        <dbReference type="Pfam" id="PF00188"/>
    </source>
</evidence>
<evidence type="ECO:0000313" key="3">
    <source>
        <dbReference type="EMBL" id="VDO82495.1"/>
    </source>
</evidence>
<dbReference type="Pfam" id="PF00188">
    <property type="entry name" value="CAP"/>
    <property type="match status" value="1"/>
</dbReference>
<dbReference type="InterPro" id="IPR014044">
    <property type="entry name" value="CAP_dom"/>
</dbReference>
<keyword evidence="1" id="KW-0732">Signal</keyword>
<name>A0A183FQ65_HELPZ</name>
<reference evidence="3 4" key="1">
    <citation type="submission" date="2018-11" db="EMBL/GenBank/DDBJ databases">
        <authorList>
            <consortium name="Pathogen Informatics"/>
        </authorList>
    </citation>
    <scope>NUCLEOTIDE SEQUENCE [LARGE SCALE GENOMIC DNA]</scope>
</reference>
<dbReference type="InterPro" id="IPR035940">
    <property type="entry name" value="CAP_sf"/>
</dbReference>
<dbReference type="EMBL" id="UZAH01026567">
    <property type="protein sequence ID" value="VDO82495.1"/>
    <property type="molecule type" value="Genomic_DNA"/>
</dbReference>
<dbReference type="Gene3D" id="3.40.33.10">
    <property type="entry name" value="CAP"/>
    <property type="match status" value="1"/>
</dbReference>
<dbReference type="SUPFAM" id="SSF55797">
    <property type="entry name" value="PR-1-like"/>
    <property type="match status" value="1"/>
</dbReference>
<dbReference type="WBParaSite" id="HPBE_0000984601-mRNA-1">
    <property type="protein sequence ID" value="HPBE_0000984601-mRNA-1"/>
    <property type="gene ID" value="HPBE_0000984601"/>
</dbReference>
<organism evidence="4 5">
    <name type="scientific">Heligmosomoides polygyrus</name>
    <name type="common">Parasitic roundworm</name>
    <dbReference type="NCBI Taxonomy" id="6339"/>
    <lineage>
        <taxon>Eukaryota</taxon>
        <taxon>Metazoa</taxon>
        <taxon>Ecdysozoa</taxon>
        <taxon>Nematoda</taxon>
        <taxon>Chromadorea</taxon>
        <taxon>Rhabditida</taxon>
        <taxon>Rhabditina</taxon>
        <taxon>Rhabditomorpha</taxon>
        <taxon>Strongyloidea</taxon>
        <taxon>Heligmosomidae</taxon>
        <taxon>Heligmosomoides</taxon>
    </lineage>
</organism>
<feature type="domain" description="SCP" evidence="2">
    <location>
        <begin position="41"/>
        <end position="114"/>
    </location>
</feature>
<dbReference type="Proteomes" id="UP000050761">
    <property type="component" value="Unassembled WGS sequence"/>
</dbReference>
<feature type="chain" id="PRO_5044551562" evidence="1">
    <location>
        <begin position="23"/>
        <end position="237"/>
    </location>
</feature>
<dbReference type="AlphaFoldDB" id="A0A183FQ65"/>
<protein>
    <submittedName>
        <fullName evidence="5">SCP domain-containing protein</fullName>
    </submittedName>
</protein>